<geneLocation type="mitochondrion" evidence="1"/>
<name>A0A101LZF8_PICGL</name>
<dbReference type="AlphaFoldDB" id="A0A101LZF8"/>
<keyword evidence="1" id="KW-0496">Mitochondrion</keyword>
<comment type="caution">
    <text evidence="1">The sequence shown here is derived from an EMBL/GenBank/DDBJ whole genome shotgun (WGS) entry which is preliminary data.</text>
</comment>
<protein>
    <submittedName>
        <fullName evidence="1">Uncharacterized protein</fullName>
    </submittedName>
</protein>
<accession>A0A101LZF8</accession>
<sequence>MNSFPSIEIVSGRVPPRRKIGNLLDSDRKLKSGDRQMEFDHHEHRFLHVVR</sequence>
<gene>
    <name evidence="1" type="ORF">ABT39_MTgene5206</name>
</gene>
<dbReference type="EMBL" id="LKAM01000006">
    <property type="protein sequence ID" value="KUM48209.1"/>
    <property type="molecule type" value="Genomic_DNA"/>
</dbReference>
<evidence type="ECO:0000313" key="1">
    <source>
        <dbReference type="EMBL" id="KUM48209.1"/>
    </source>
</evidence>
<organism evidence="1">
    <name type="scientific">Picea glauca</name>
    <name type="common">White spruce</name>
    <name type="synonym">Pinus glauca</name>
    <dbReference type="NCBI Taxonomy" id="3330"/>
    <lineage>
        <taxon>Eukaryota</taxon>
        <taxon>Viridiplantae</taxon>
        <taxon>Streptophyta</taxon>
        <taxon>Embryophyta</taxon>
        <taxon>Tracheophyta</taxon>
        <taxon>Spermatophyta</taxon>
        <taxon>Pinopsida</taxon>
        <taxon>Pinidae</taxon>
        <taxon>Conifers I</taxon>
        <taxon>Pinales</taxon>
        <taxon>Pinaceae</taxon>
        <taxon>Picea</taxon>
    </lineage>
</organism>
<reference evidence="1" key="1">
    <citation type="journal article" date="2015" name="Genome Biol. Evol.">
        <title>Organellar Genomes of White Spruce (Picea glauca): Assembly and Annotation.</title>
        <authorList>
            <person name="Jackman S.D."/>
            <person name="Warren R.L."/>
            <person name="Gibb E.A."/>
            <person name="Vandervalk B.P."/>
            <person name="Mohamadi H."/>
            <person name="Chu J."/>
            <person name="Raymond A."/>
            <person name="Pleasance S."/>
            <person name="Coope R."/>
            <person name="Wildung M.R."/>
            <person name="Ritland C.E."/>
            <person name="Bousquet J."/>
            <person name="Jones S.J."/>
            <person name="Bohlmann J."/>
            <person name="Birol I."/>
        </authorList>
    </citation>
    <scope>NUCLEOTIDE SEQUENCE [LARGE SCALE GENOMIC DNA]</scope>
    <source>
        <tissue evidence="1">Flushing bud</tissue>
    </source>
</reference>
<proteinExistence type="predicted"/>